<feature type="region of interest" description="Disordered" evidence="1">
    <location>
        <begin position="152"/>
        <end position="220"/>
    </location>
</feature>
<evidence type="ECO:0000259" key="3">
    <source>
        <dbReference type="Pfam" id="PF19481"/>
    </source>
</evidence>
<evidence type="ECO:0000313" key="5">
    <source>
        <dbReference type="Proteomes" id="UP001523565"/>
    </source>
</evidence>
<evidence type="ECO:0000259" key="2">
    <source>
        <dbReference type="Pfam" id="PF06970"/>
    </source>
</evidence>
<gene>
    <name evidence="4" type="ORF">NK118_08405</name>
</gene>
<dbReference type="Proteomes" id="UP001523565">
    <property type="component" value="Unassembled WGS sequence"/>
</dbReference>
<accession>A0ABT1EHU4</accession>
<dbReference type="InterPro" id="IPR046059">
    <property type="entry name" value="DUF6017"/>
</dbReference>
<keyword evidence="5" id="KW-1185">Reference proteome</keyword>
<sequence length="352" mass="41100">MKEKIKFEYFHDYEAESFSFYRIPKVLFTDSYFDKVSCEAKVLYGVMLDRMGLSLKNDWIDGNGKVYIIFTIAELMDYMNCKRDKAIKLMGELDTNKGIGLIKKVKKGLGRADHIYVLNFNNPEVKEASKQREKLVDTGEINEGSIERLEVENNRPQEVGKRRPQEVGKHRPQEVGKHRPQEVGKRRPQEVGKHRPQEVGKRRPQEVDISDPNNTNINNTEKDLSIHLSSEIERRMDVISAVAMTVKEQIEYDLLVCDYDKRSVDELMEIMVEVLACNKEMLKISGEEIPTRLVKARYRKIGFSHMQYVFESLKKNTTKVRNIKQYLMSVLYNAPVTMNHFYQAEVNHDFYS</sequence>
<dbReference type="EMBL" id="JAMZFV010000011">
    <property type="protein sequence ID" value="MCP1110270.1"/>
    <property type="molecule type" value="Genomic_DNA"/>
</dbReference>
<dbReference type="InterPro" id="IPR010724">
    <property type="entry name" value="RepA_N"/>
</dbReference>
<name>A0ABT1EHU4_9FIRM</name>
<dbReference type="Pfam" id="PF19481">
    <property type="entry name" value="DUF6017"/>
    <property type="match status" value="1"/>
</dbReference>
<protein>
    <submittedName>
        <fullName evidence="4">Replication initiator protein A</fullName>
    </submittedName>
</protein>
<dbReference type="RefSeq" id="WP_262069151.1">
    <property type="nucleotide sequence ID" value="NZ_JAMXOC010000011.1"/>
</dbReference>
<evidence type="ECO:0000256" key="1">
    <source>
        <dbReference type="SAM" id="MobiDB-lite"/>
    </source>
</evidence>
<feature type="domain" description="Replication initiator A N-terminal" evidence="2">
    <location>
        <begin position="19"/>
        <end position="93"/>
    </location>
</feature>
<organism evidence="4 5">
    <name type="scientific">Ohessyouella blattaphilus</name>
    <dbReference type="NCBI Taxonomy" id="2949333"/>
    <lineage>
        <taxon>Bacteria</taxon>
        <taxon>Bacillati</taxon>
        <taxon>Bacillota</taxon>
        <taxon>Clostridia</taxon>
        <taxon>Lachnospirales</taxon>
        <taxon>Lachnospiraceae</taxon>
        <taxon>Ohessyouella</taxon>
    </lineage>
</organism>
<reference evidence="4 5" key="1">
    <citation type="journal article" date="2022" name="Genome Biol. Evol.">
        <title>Host diet, physiology and behaviors set the stage for Lachnospiraceae cladogenesis.</title>
        <authorList>
            <person name="Vera-Ponce De Leon A."/>
            <person name="Schneider M."/>
            <person name="Jahnes B.C."/>
            <person name="Sadowski V."/>
            <person name="Camuy-Velez L.A."/>
            <person name="Duan J."/>
            <person name="Sabree Z.L."/>
        </authorList>
    </citation>
    <scope>NUCLEOTIDE SEQUENCE [LARGE SCALE GENOMIC DNA]</scope>
    <source>
        <strain evidence="4 5">PAL227</strain>
    </source>
</reference>
<comment type="caution">
    <text evidence="4">The sequence shown here is derived from an EMBL/GenBank/DDBJ whole genome shotgun (WGS) entry which is preliminary data.</text>
</comment>
<proteinExistence type="predicted"/>
<feature type="domain" description="DUF6017" evidence="3">
    <location>
        <begin position="245"/>
        <end position="350"/>
    </location>
</feature>
<evidence type="ECO:0000313" key="4">
    <source>
        <dbReference type="EMBL" id="MCP1110270.1"/>
    </source>
</evidence>
<feature type="compositionally biased region" description="Basic and acidic residues" evidence="1">
    <location>
        <begin position="152"/>
        <end position="206"/>
    </location>
</feature>
<dbReference type="Pfam" id="PF06970">
    <property type="entry name" value="RepA_N"/>
    <property type="match status" value="1"/>
</dbReference>